<dbReference type="GO" id="GO:0005576">
    <property type="term" value="C:extracellular region"/>
    <property type="evidence" value="ECO:0007669"/>
    <property type="project" value="UniProtKB-SubCell"/>
</dbReference>
<proteinExistence type="predicted"/>
<dbReference type="GeneID" id="43520988"/>
<protein>
    <submittedName>
        <fullName evidence="5">Harpin HrpZ family protein</fullName>
    </submittedName>
</protein>
<accession>A0AAP1TR76</accession>
<evidence type="ECO:0000313" key="4">
    <source>
        <dbReference type="EMBL" id="MDV7044747.1"/>
    </source>
</evidence>
<reference evidence="5" key="2">
    <citation type="submission" date="2023-10" db="EMBL/GenBank/DDBJ databases">
        <title>Clonality and diversity in the soft rot Dickeya solani phytopathogen.</title>
        <authorList>
            <person name="Pedron J."/>
            <person name="Van Gijsegem F."/>
            <person name="Portier P."/>
            <person name="Taghouti G."/>
        </authorList>
    </citation>
    <scope>NUCLEOTIDE SEQUENCE</scope>
    <source>
        <strain evidence="5">CFBP5647</strain>
    </source>
</reference>
<dbReference type="GO" id="GO:0052040">
    <property type="term" value="P:symbiont-mediated perturbation of host programmed cell death"/>
    <property type="evidence" value="ECO:0007669"/>
    <property type="project" value="UniProtKB-KW"/>
</dbReference>
<evidence type="ECO:0000256" key="1">
    <source>
        <dbReference type="ARBA" id="ARBA00004613"/>
    </source>
</evidence>
<dbReference type="EMBL" id="JAWLLM010000034">
    <property type="protein sequence ID" value="MDV7044747.1"/>
    <property type="molecule type" value="Genomic_DNA"/>
</dbReference>
<dbReference type="Proteomes" id="UP001304423">
    <property type="component" value="Chromosome"/>
</dbReference>
<keyword evidence="6" id="KW-1185">Reference proteome</keyword>
<keyword evidence="2" id="KW-0964">Secreted</keyword>
<evidence type="ECO:0000313" key="7">
    <source>
        <dbReference type="Proteomes" id="UP001304423"/>
    </source>
</evidence>
<evidence type="ECO:0000256" key="3">
    <source>
        <dbReference type="ARBA" id="ARBA00022978"/>
    </source>
</evidence>
<comment type="subcellular location">
    <subcellularLocation>
        <location evidence="1">Secreted</location>
    </subcellularLocation>
</comment>
<dbReference type="Proteomes" id="UP001187868">
    <property type="component" value="Unassembled WGS sequence"/>
</dbReference>
<dbReference type="RefSeq" id="WP_022633732.1">
    <property type="nucleotide sequence ID" value="NZ_CP017454.1"/>
</dbReference>
<organism evidence="5 7">
    <name type="scientific">Dickeya solani</name>
    <dbReference type="NCBI Taxonomy" id="1089444"/>
    <lineage>
        <taxon>Bacteria</taxon>
        <taxon>Pseudomonadati</taxon>
        <taxon>Pseudomonadota</taxon>
        <taxon>Gammaproteobacteria</taxon>
        <taxon>Enterobacterales</taxon>
        <taxon>Pectobacteriaceae</taxon>
        <taxon>Dickeya</taxon>
    </lineage>
</organism>
<dbReference type="EMBL" id="CP136339">
    <property type="protein sequence ID" value="WOA51442.1"/>
    <property type="molecule type" value="Genomic_DNA"/>
</dbReference>
<dbReference type="AlphaFoldDB" id="A0AAP1TR76"/>
<keyword evidence="3" id="KW-0928">Hypersensitive response elicitation</keyword>
<name>A0AAP1TR76_9GAMM</name>
<evidence type="ECO:0000313" key="5">
    <source>
        <dbReference type="EMBL" id="WOA51442.1"/>
    </source>
</evidence>
<reference evidence="4 6" key="1">
    <citation type="submission" date="2023-10" db="EMBL/GenBank/DDBJ databases">
        <title>Clonality and diversity in the soft rot Dickeya solani phytopathogen.</title>
        <authorList>
            <person name="Pedron J."/>
            <person name="Van Gijisegem F."/>
            <person name="Portier P."/>
            <person name="Taghouti G."/>
        </authorList>
    </citation>
    <scope>NUCLEOTIDE SEQUENCE [LARGE SCALE GENOMIC DNA]</scope>
    <source>
        <strain evidence="4 6">FVG2-MFV017-A9</strain>
    </source>
</reference>
<evidence type="ECO:0000256" key="2">
    <source>
        <dbReference type="ARBA" id="ARBA00022525"/>
    </source>
</evidence>
<sequence>MQITIKAHIGGDLGVSGLGLGAQGLKGLNSATSSLGSSLDKLSGTIDKLTSALTSMMFGGALSQGMGSGLAQGRGAGNQLGASLNTFGSGAQGAGNVLSKPQSGSDALSKMFDKALDDLLGHDTVTKLTNQSNQLANSLLNASQMTQGNMNAFGSGVGNALSSILGNGLGQAMGGFSPLSLGAGGLQGLSGAGAFSQLGNAIGMGVGQNAALNSLSNVSTHVDGNNRHFVDKEDRGMAKEIGQFMDQYPEIFGKPQYQKDGQSSVKTDDKSWAKALSKPDDDGMTGASMDKFRQALGMIKSAVAGDTGNTNLNLRGAGGASLGIDAAVVGDKIANLALGKLAHA</sequence>
<gene>
    <name evidence="4" type="ORF">RUJ08_21720</name>
    <name evidence="5" type="ORF">RXA29_16180</name>
</gene>
<evidence type="ECO:0000313" key="6">
    <source>
        <dbReference type="Proteomes" id="UP001187868"/>
    </source>
</evidence>
<dbReference type="InterPro" id="IPR006961">
    <property type="entry name" value="HrpN/Z"/>
</dbReference>
<dbReference type="Pfam" id="PF04877">
    <property type="entry name" value="Harpin"/>
    <property type="match status" value="1"/>
</dbReference>